<dbReference type="AlphaFoldDB" id="A0A9N7ZEN1"/>
<dbReference type="EMBL" id="CADEAL010004417">
    <property type="protein sequence ID" value="CAB1459104.1"/>
    <property type="molecule type" value="Genomic_DNA"/>
</dbReference>
<reference evidence="2" key="1">
    <citation type="submission" date="2020-03" db="EMBL/GenBank/DDBJ databases">
        <authorList>
            <person name="Weist P."/>
        </authorList>
    </citation>
    <scope>NUCLEOTIDE SEQUENCE</scope>
</reference>
<name>A0A9N7ZEN1_PLEPL</name>
<protein>
    <submittedName>
        <fullName evidence="2">Uncharacterized protein</fullName>
    </submittedName>
</protein>
<accession>A0A9N7ZEN1</accession>
<feature type="region of interest" description="Disordered" evidence="1">
    <location>
        <begin position="100"/>
        <end position="150"/>
    </location>
</feature>
<dbReference type="Proteomes" id="UP001153269">
    <property type="component" value="Unassembled WGS sequence"/>
</dbReference>
<proteinExistence type="predicted"/>
<evidence type="ECO:0000313" key="3">
    <source>
        <dbReference type="Proteomes" id="UP001153269"/>
    </source>
</evidence>
<feature type="region of interest" description="Disordered" evidence="1">
    <location>
        <begin position="52"/>
        <end position="72"/>
    </location>
</feature>
<keyword evidence="3" id="KW-1185">Reference proteome</keyword>
<feature type="compositionally biased region" description="Basic and acidic residues" evidence="1">
    <location>
        <begin position="63"/>
        <end position="72"/>
    </location>
</feature>
<sequence>MVRLRRRMSMGLALRRTLRQKVQNARMLAGTPIRKLKFDKLLNTTSVLHTLQTSSPSNITKPPSEKSFNEQELSIKRENKQEDEILPLIQLPIWLQEVPLENDQQSMKKEKKKQEKKEKREKKKQEKKEKQEKKKMEKKEMKKIEKERKR</sequence>
<comment type="caution">
    <text evidence="2">The sequence shown here is derived from an EMBL/GenBank/DDBJ whole genome shotgun (WGS) entry which is preliminary data.</text>
</comment>
<gene>
    <name evidence="2" type="ORF">PLEPLA_LOCUS46940</name>
</gene>
<evidence type="ECO:0000256" key="1">
    <source>
        <dbReference type="SAM" id="MobiDB-lite"/>
    </source>
</evidence>
<organism evidence="2 3">
    <name type="scientific">Pleuronectes platessa</name>
    <name type="common">European plaice</name>
    <dbReference type="NCBI Taxonomy" id="8262"/>
    <lineage>
        <taxon>Eukaryota</taxon>
        <taxon>Metazoa</taxon>
        <taxon>Chordata</taxon>
        <taxon>Craniata</taxon>
        <taxon>Vertebrata</taxon>
        <taxon>Euteleostomi</taxon>
        <taxon>Actinopterygii</taxon>
        <taxon>Neopterygii</taxon>
        <taxon>Teleostei</taxon>
        <taxon>Neoteleostei</taxon>
        <taxon>Acanthomorphata</taxon>
        <taxon>Carangaria</taxon>
        <taxon>Pleuronectiformes</taxon>
        <taxon>Pleuronectoidei</taxon>
        <taxon>Pleuronectidae</taxon>
        <taxon>Pleuronectes</taxon>
    </lineage>
</organism>
<evidence type="ECO:0000313" key="2">
    <source>
        <dbReference type="EMBL" id="CAB1459104.1"/>
    </source>
</evidence>
<feature type="compositionally biased region" description="Basic and acidic residues" evidence="1">
    <location>
        <begin position="106"/>
        <end position="150"/>
    </location>
</feature>
<feature type="compositionally biased region" description="Polar residues" evidence="1">
    <location>
        <begin position="52"/>
        <end position="61"/>
    </location>
</feature>